<feature type="transmembrane region" description="Helical" evidence="1">
    <location>
        <begin position="157"/>
        <end position="190"/>
    </location>
</feature>
<organism evidence="2 3">
    <name type="scientific">Candidatus Gemmiger excrementigallinarum</name>
    <dbReference type="NCBI Taxonomy" id="2838609"/>
    <lineage>
        <taxon>Bacteria</taxon>
        <taxon>Bacillati</taxon>
        <taxon>Bacillota</taxon>
        <taxon>Clostridia</taxon>
        <taxon>Eubacteriales</taxon>
        <taxon>Gemmiger</taxon>
    </lineage>
</organism>
<dbReference type="Pfam" id="PF14264">
    <property type="entry name" value="Glucos_trans_II"/>
    <property type="match status" value="1"/>
</dbReference>
<dbReference type="EMBL" id="DXBP01000062">
    <property type="protein sequence ID" value="HIZ42941.1"/>
    <property type="molecule type" value="Genomic_DNA"/>
</dbReference>
<gene>
    <name evidence="2" type="ORF">H9811_10340</name>
</gene>
<evidence type="ECO:0000313" key="3">
    <source>
        <dbReference type="Proteomes" id="UP000824048"/>
    </source>
</evidence>
<feature type="transmembrane region" description="Helical" evidence="1">
    <location>
        <begin position="364"/>
        <end position="384"/>
    </location>
</feature>
<feature type="transmembrane region" description="Helical" evidence="1">
    <location>
        <begin position="106"/>
        <end position="126"/>
    </location>
</feature>
<comment type="caution">
    <text evidence="2">The sequence shown here is derived from an EMBL/GenBank/DDBJ whole genome shotgun (WGS) entry which is preliminary data.</text>
</comment>
<reference evidence="2" key="2">
    <citation type="submission" date="2021-04" db="EMBL/GenBank/DDBJ databases">
        <authorList>
            <person name="Gilroy R."/>
        </authorList>
    </citation>
    <scope>NUCLEOTIDE SEQUENCE</scope>
    <source>
        <strain evidence="2">ChiSxjej1B13-11774</strain>
    </source>
</reference>
<feature type="transmembrane region" description="Helical" evidence="1">
    <location>
        <begin position="308"/>
        <end position="328"/>
    </location>
</feature>
<feature type="transmembrane region" description="Helical" evidence="1">
    <location>
        <begin position="132"/>
        <end position="150"/>
    </location>
</feature>
<protein>
    <submittedName>
        <fullName evidence="2">Glucosyltransferase domain-containing protein</fullName>
    </submittedName>
</protein>
<feature type="transmembrane region" description="Helical" evidence="1">
    <location>
        <begin position="77"/>
        <end position="94"/>
    </location>
</feature>
<dbReference type="InterPro" id="IPR025686">
    <property type="entry name" value="Glucos_trans_II"/>
</dbReference>
<name>A0A9D2ETI4_9FIRM</name>
<evidence type="ECO:0000313" key="2">
    <source>
        <dbReference type="EMBL" id="HIZ42941.1"/>
    </source>
</evidence>
<dbReference type="Proteomes" id="UP000824048">
    <property type="component" value="Unassembled WGS sequence"/>
</dbReference>
<feature type="transmembrane region" description="Helical" evidence="1">
    <location>
        <begin position="340"/>
        <end position="358"/>
    </location>
</feature>
<proteinExistence type="predicted"/>
<keyword evidence="1" id="KW-0472">Membrane</keyword>
<feature type="transmembrane region" description="Helical" evidence="1">
    <location>
        <begin position="274"/>
        <end position="296"/>
    </location>
</feature>
<feature type="transmembrane region" description="Helical" evidence="1">
    <location>
        <begin position="210"/>
        <end position="232"/>
    </location>
</feature>
<keyword evidence="1" id="KW-1133">Transmembrane helix</keyword>
<sequence length="506" mass="55471">MNWWKLAPPEGRRFGLLAAGGLVYVLPILLADRYYQDDLARSLYGATGWAGDGRPLTEWLMELLAGGGTTVVDLSPLPMLLGLAALAYALTLYARQAFPALRESRLATLALGFVLVHPFAMANLSYKFDCLTMLLALALCFVLYALPRTLGGPRLALAGAVAALLVMGLYQPASGMFLVLAGIWFVFWLVDWLGSGGPLGERLGDFWPEVWRLGGVAVGALVYLAAVAPRFVDSEGWRREASRTVGGSGTLTTIMTNILSAAYYVRERLRMAPMLYRVVLAVTVVGAVLAVLWQFWRTSTARPVRKVLGSIVLAGAPFGMLLASYLPLVALQNMECSARMFLAFGGTMLFIGLLWLRALPRRRAVAGVLLGVCLFCQTCCMYAYGSALKSQKNYETYLVTQIAHDCESINGAGNYSQLSFVGTAPRPREVQMICAQYPFLGELIQPCFTNNTWLGGAWVYHYLQYDLEIVGLTDEDTAACTDEHLLLQNSRYACYESGDKILVMFL</sequence>
<accession>A0A9D2ETI4</accession>
<dbReference type="AlphaFoldDB" id="A0A9D2ETI4"/>
<reference evidence="2" key="1">
    <citation type="journal article" date="2021" name="PeerJ">
        <title>Extensive microbial diversity within the chicken gut microbiome revealed by metagenomics and culture.</title>
        <authorList>
            <person name="Gilroy R."/>
            <person name="Ravi A."/>
            <person name="Getino M."/>
            <person name="Pursley I."/>
            <person name="Horton D.L."/>
            <person name="Alikhan N.F."/>
            <person name="Baker D."/>
            <person name="Gharbi K."/>
            <person name="Hall N."/>
            <person name="Watson M."/>
            <person name="Adriaenssens E.M."/>
            <person name="Foster-Nyarko E."/>
            <person name="Jarju S."/>
            <person name="Secka A."/>
            <person name="Antonio M."/>
            <person name="Oren A."/>
            <person name="Chaudhuri R.R."/>
            <person name="La Ragione R."/>
            <person name="Hildebrand F."/>
            <person name="Pallen M.J."/>
        </authorList>
    </citation>
    <scope>NUCLEOTIDE SEQUENCE</scope>
    <source>
        <strain evidence="2">ChiSxjej1B13-11774</strain>
    </source>
</reference>
<evidence type="ECO:0000256" key="1">
    <source>
        <dbReference type="SAM" id="Phobius"/>
    </source>
</evidence>
<keyword evidence="1" id="KW-0812">Transmembrane</keyword>